<dbReference type="AlphaFoldDB" id="A0A7W9LY61"/>
<feature type="transmembrane region" description="Helical" evidence="1">
    <location>
        <begin position="110"/>
        <end position="141"/>
    </location>
</feature>
<accession>A0A7W9LY61</accession>
<keyword evidence="1" id="KW-1133">Transmembrane helix</keyword>
<evidence type="ECO:0000313" key="3">
    <source>
        <dbReference type="Proteomes" id="UP000552097"/>
    </source>
</evidence>
<dbReference type="EMBL" id="JACHMO010000001">
    <property type="protein sequence ID" value="MBB5800383.1"/>
    <property type="molecule type" value="Genomic_DNA"/>
</dbReference>
<feature type="transmembrane region" description="Helical" evidence="1">
    <location>
        <begin position="236"/>
        <end position="254"/>
    </location>
</feature>
<proteinExistence type="predicted"/>
<evidence type="ECO:0000313" key="2">
    <source>
        <dbReference type="EMBL" id="MBB5800383.1"/>
    </source>
</evidence>
<keyword evidence="3" id="KW-1185">Reference proteome</keyword>
<feature type="transmembrane region" description="Helical" evidence="1">
    <location>
        <begin position="156"/>
        <end position="174"/>
    </location>
</feature>
<reference evidence="2 3" key="1">
    <citation type="submission" date="2020-08" db="EMBL/GenBank/DDBJ databases">
        <title>Sequencing the genomes of 1000 actinobacteria strains.</title>
        <authorList>
            <person name="Klenk H.-P."/>
        </authorList>
    </citation>
    <scope>NUCLEOTIDE SEQUENCE [LARGE SCALE GENOMIC DNA]</scope>
    <source>
        <strain evidence="2 3">DSM 45486</strain>
    </source>
</reference>
<name>A0A7W9LY61_9PSEU</name>
<dbReference type="RefSeq" id="WP_184914776.1">
    <property type="nucleotide sequence ID" value="NZ_JACHMO010000001.1"/>
</dbReference>
<feature type="transmembrane region" description="Helical" evidence="1">
    <location>
        <begin position="64"/>
        <end position="89"/>
    </location>
</feature>
<protein>
    <submittedName>
        <fullName evidence="2">ABC-2 type transport system permease protein</fullName>
    </submittedName>
</protein>
<gene>
    <name evidence="2" type="ORF">F4560_000151</name>
</gene>
<keyword evidence="1" id="KW-0472">Membrane</keyword>
<feature type="transmembrane region" description="Helical" evidence="1">
    <location>
        <begin position="181"/>
        <end position="200"/>
    </location>
</feature>
<keyword evidence="1" id="KW-0812">Transmembrane</keyword>
<organism evidence="2 3">
    <name type="scientific">Saccharothrix ecbatanensis</name>
    <dbReference type="NCBI Taxonomy" id="1105145"/>
    <lineage>
        <taxon>Bacteria</taxon>
        <taxon>Bacillati</taxon>
        <taxon>Actinomycetota</taxon>
        <taxon>Actinomycetes</taxon>
        <taxon>Pseudonocardiales</taxon>
        <taxon>Pseudonocardiaceae</taxon>
        <taxon>Saccharothrix</taxon>
    </lineage>
</organism>
<dbReference type="Proteomes" id="UP000552097">
    <property type="component" value="Unassembled WGS sequence"/>
</dbReference>
<comment type="caution">
    <text evidence="2">The sequence shown here is derived from an EMBL/GenBank/DDBJ whole genome shotgun (WGS) entry which is preliminary data.</text>
</comment>
<feature type="transmembrane region" description="Helical" evidence="1">
    <location>
        <begin position="33"/>
        <end position="52"/>
    </location>
</feature>
<evidence type="ECO:0000256" key="1">
    <source>
        <dbReference type="SAM" id="Phobius"/>
    </source>
</evidence>
<sequence length="261" mass="26886">MTAGVAPGVSVGRVFARSCAAEWTRLWTVKATWWFLAAAAVTMVGVGVIAGLEAGSDPVPPQGASAWLAASVAGMPVQFALLALTLIAVTSDYSTGGIIPALQWTPRRSVFFLARMTVTVGTVTSVGVLLAVASTCTAFVAAHPVLDVPLDDGLDVLGNVAFVFAAGSAFAIGLGFLLRNIAGGLVTAFLLMLVLPLMLPNFGYEWMSAVADLLPGSGAAFLLIGEVPGMTRTSSVVTMLCWAGGALLFGWLRLARDDANP</sequence>